<evidence type="ECO:0000256" key="10">
    <source>
        <dbReference type="ARBA" id="ARBA00023145"/>
    </source>
</evidence>
<dbReference type="Gene3D" id="3.40.390.10">
    <property type="entry name" value="Collagenase (Catalytic Domain)"/>
    <property type="match status" value="3"/>
</dbReference>
<dbReference type="SUPFAM" id="SSF47090">
    <property type="entry name" value="PGBD-like"/>
    <property type="match status" value="2"/>
</dbReference>
<feature type="binding site" evidence="13">
    <location>
        <position position="921"/>
    </location>
    <ligand>
        <name>Ca(2+)</name>
        <dbReference type="ChEBI" id="CHEBI:29108"/>
        <label>4</label>
    </ligand>
</feature>
<dbReference type="Gene3D" id="2.110.10.10">
    <property type="entry name" value="Hemopexin-like domain"/>
    <property type="match status" value="3"/>
</dbReference>
<evidence type="ECO:0000256" key="3">
    <source>
        <dbReference type="ARBA" id="ARBA00022723"/>
    </source>
</evidence>
<evidence type="ECO:0000256" key="15">
    <source>
        <dbReference type="PROSITE-ProRule" id="PRU01011"/>
    </source>
</evidence>
<evidence type="ECO:0000256" key="1">
    <source>
        <dbReference type="ARBA" id="ARBA00010370"/>
    </source>
</evidence>
<dbReference type="PRINTS" id="PR00138">
    <property type="entry name" value="MATRIXIN"/>
</dbReference>
<evidence type="ECO:0000256" key="14">
    <source>
        <dbReference type="PIRSR" id="PIRSR621190-4"/>
    </source>
</evidence>
<feature type="binding site" evidence="13">
    <location>
        <position position="832"/>
    </location>
    <ligand>
        <name>Zn(2+)</name>
        <dbReference type="ChEBI" id="CHEBI:29105"/>
        <label>2</label>
        <note>catalytic</note>
    </ligand>
</feature>
<evidence type="ECO:0000256" key="9">
    <source>
        <dbReference type="ARBA" id="ARBA00023049"/>
    </source>
</evidence>
<feature type="binding site" evidence="13">
    <location>
        <position position="814"/>
    </location>
    <ligand>
        <name>Zn(2+)</name>
        <dbReference type="ChEBI" id="CHEBI:29105"/>
        <label>2</label>
        <note>catalytic</note>
    </ligand>
</feature>
<dbReference type="Pfam" id="PF01471">
    <property type="entry name" value="PG_binding_1"/>
    <property type="match status" value="1"/>
</dbReference>
<organism evidence="17 18">
    <name type="scientific">Culex pipiens pipiens</name>
    <name type="common">Northern house mosquito</name>
    <dbReference type="NCBI Taxonomy" id="38569"/>
    <lineage>
        <taxon>Eukaryota</taxon>
        <taxon>Metazoa</taxon>
        <taxon>Ecdysozoa</taxon>
        <taxon>Arthropoda</taxon>
        <taxon>Hexapoda</taxon>
        <taxon>Insecta</taxon>
        <taxon>Pterygota</taxon>
        <taxon>Neoptera</taxon>
        <taxon>Endopterygota</taxon>
        <taxon>Diptera</taxon>
        <taxon>Nematocera</taxon>
        <taxon>Culicoidea</taxon>
        <taxon>Culicidae</taxon>
        <taxon>Culicinae</taxon>
        <taxon>Culicini</taxon>
        <taxon>Culex</taxon>
        <taxon>Culex</taxon>
    </lineage>
</organism>
<feature type="active site" evidence="12">
    <location>
        <position position="815"/>
    </location>
</feature>
<keyword evidence="11" id="KW-1015">Disulfide bond</keyword>
<evidence type="ECO:0000256" key="13">
    <source>
        <dbReference type="PIRSR" id="PIRSR621190-2"/>
    </source>
</evidence>
<comment type="cofactor">
    <cofactor evidence="13">
        <name>Zn(2+)</name>
        <dbReference type="ChEBI" id="CHEBI:29105"/>
    </cofactor>
    <text evidence="13">Binds 2 Zn(2+) ions per subunit.</text>
</comment>
<evidence type="ECO:0000256" key="11">
    <source>
        <dbReference type="ARBA" id="ARBA00023157"/>
    </source>
</evidence>
<dbReference type="EMBL" id="JBEHCU010008299">
    <property type="protein sequence ID" value="KAL1385342.1"/>
    <property type="molecule type" value="Genomic_DNA"/>
</dbReference>
<proteinExistence type="inferred from homology"/>
<dbReference type="InterPro" id="IPR036365">
    <property type="entry name" value="PGBD-like_sf"/>
</dbReference>
<keyword evidence="3 13" id="KW-0479">Metal-binding</keyword>
<feature type="binding site" evidence="13">
    <location>
        <position position="791"/>
    </location>
    <ligand>
        <name>Zn(2+)</name>
        <dbReference type="ChEBI" id="CHEBI:29105"/>
        <label>1</label>
    </ligand>
</feature>
<dbReference type="InterPro" id="IPR024079">
    <property type="entry name" value="MetalloPept_cat_dom_sf"/>
</dbReference>
<feature type="repeat" description="Hemopexin" evidence="15">
    <location>
        <begin position="300"/>
        <end position="345"/>
    </location>
</feature>
<feature type="binding site" evidence="13">
    <location>
        <position position="818"/>
    </location>
    <ligand>
        <name>Zn(2+)</name>
        <dbReference type="ChEBI" id="CHEBI:29105"/>
        <label>2</label>
        <note>catalytic</note>
    </ligand>
</feature>
<sequence>MEIPKITHNEAEVFLDDLGYETSDNTADGFQIGTRSGFEGSDRIRSFQRDNGLPETGILDDETQLAIGSPRCGVKSADKTESPEAVRKWHKSTLTYKIANYPKGQPQDTIRALIKRSFREWSRVTNLDFLEVADSDSADIEISFGGKEHKLRSVRCAFDKPKTLAHAFLPTLGDLHFNTKYFFEGERSLGDFLDTALHEIGHSLGLDHINSEASLMHPTASNQFTKPQPIDVEHIQALYGVRNGSGTYRSSPKFCSLRKIDAIFEDVFGKIYAFAGDYFYELSDDDPEGQLISSKWPGLPGGIDAAFQFGNGRSYFFKGDKYYRFKGSRMERAPLRSIAKGFPGLPSNVDAVMVDGDGDIYAFKGMAQIYADVRDRKLPRCSPQQHDPSVDPAGVPRVEQGDQSGLDFVEVGDTNSADIELRFGGKHHRMRNGQCSFECKNTLVHAYDPQFGDVHFNTQYYFDGGYSLNNFLETAVHEIEHSLGLGHILSSASIMHPIATKVFTKPQSTSNPEGQLISSKWPGLSGRIDAAISFGNGKSYFFKGHNYFRFTGSRLERPAASMNPYCKLLIWTLALYLFGPSCVCGAPARSAAKAFSRRTSPRRLAVTADPTDVLIIPLVSDQDAEIFLVGLGYNEEDAKSESVVDARLSDSDVRSLTELIRKFQEDNGLEVNGILDDETKLAIGSPHCGFRKEAAKLSGGDVMKWNKHSLTYRIHNFPQGKRSAIIRATLTRAFMEWSKVTPLDFTEVNDTDADIEVSFGGRTHQQRGDFCVFPDPKTLAHAFFPEEGDIHFNTKYFFEDDDIKLEDFMDTALHEIGHALGLEHINSKASLMHPTESNQFTEPQPIDVERIQEIYGSRREGRMVRKIGPKLCTLSKIDAGIDDADGNRYLFVGEYYYDLGENRPKGRLISSKWPGLPGNIDAAVRYIDEKSYFFKGDKVWRFKGTRLESGYPRLISKAFPGIPSNIDAVLVDGEGDLYAFKGGKYWIYDVSQKKAERVSKGSVESLNLPDKLDAALDTESSMMVFKGQDVYVFQDDGTWEEEPNVWLGC</sequence>
<dbReference type="GO" id="GO:0008237">
    <property type="term" value="F:metallopeptidase activity"/>
    <property type="evidence" value="ECO:0007669"/>
    <property type="project" value="UniProtKB-KW"/>
</dbReference>
<feature type="binding site" evidence="13">
    <location>
        <position position="781"/>
    </location>
    <ligand>
        <name>Zn(2+)</name>
        <dbReference type="ChEBI" id="CHEBI:29105"/>
        <label>1</label>
    </ligand>
</feature>
<feature type="binding site" evidence="13">
    <location>
        <position position="754"/>
    </location>
    <ligand>
        <name>Ca(2+)</name>
        <dbReference type="ChEBI" id="CHEBI:29108"/>
        <label>2</label>
    </ligand>
</feature>
<evidence type="ECO:0000313" key="18">
    <source>
        <dbReference type="Proteomes" id="UP001562425"/>
    </source>
</evidence>
<dbReference type="SUPFAM" id="SSF50923">
    <property type="entry name" value="Hemopexin-like domain"/>
    <property type="match status" value="3"/>
</dbReference>
<feature type="modified residue" description="Phosphotyrosine; by PKDCC" evidence="14">
    <location>
        <position position="951"/>
    </location>
</feature>
<feature type="binding site" evidence="13">
    <location>
        <position position="1013"/>
    </location>
    <ligand>
        <name>Ca(2+)</name>
        <dbReference type="ChEBI" id="CHEBI:29108"/>
        <label>4</label>
    </ligand>
</feature>
<dbReference type="CDD" id="cd04278">
    <property type="entry name" value="ZnMc_MMP"/>
    <property type="match status" value="2"/>
</dbReference>
<evidence type="ECO:0000256" key="7">
    <source>
        <dbReference type="ARBA" id="ARBA00022833"/>
    </source>
</evidence>
<evidence type="ECO:0000256" key="8">
    <source>
        <dbReference type="ARBA" id="ARBA00022837"/>
    </source>
</evidence>
<dbReference type="PANTHER" id="PTHR10201:SF323">
    <property type="entry name" value="MATRIX METALLOPROTEINASE-21"/>
    <property type="match status" value="1"/>
</dbReference>
<dbReference type="SMART" id="SM00120">
    <property type="entry name" value="HX"/>
    <property type="match status" value="7"/>
</dbReference>
<reference evidence="17 18" key="1">
    <citation type="submission" date="2024-05" db="EMBL/GenBank/DDBJ databases">
        <title>Culex pipiens pipiens assembly and annotation.</title>
        <authorList>
            <person name="Alout H."/>
            <person name="Durand T."/>
        </authorList>
    </citation>
    <scope>NUCLEOTIDE SEQUENCE [LARGE SCALE GENOMIC DNA]</scope>
    <source>
        <strain evidence="17">HA-2024</strain>
        <tissue evidence="17">Whole body</tissue>
    </source>
</reference>
<dbReference type="InterPro" id="IPR018486">
    <property type="entry name" value="Hemopexin_CS"/>
</dbReference>
<dbReference type="GO" id="GO:0046872">
    <property type="term" value="F:metal ion binding"/>
    <property type="evidence" value="ECO:0007669"/>
    <property type="project" value="UniProtKB-KW"/>
</dbReference>
<dbReference type="InterPro" id="IPR033739">
    <property type="entry name" value="M10A_MMP"/>
</dbReference>
<feature type="domain" description="Peptidase metallopeptidase" evidence="16">
    <location>
        <begin position="85"/>
        <end position="241"/>
    </location>
</feature>
<keyword evidence="9" id="KW-0482">Metalloprotease</keyword>
<dbReference type="Proteomes" id="UP001562425">
    <property type="component" value="Unassembled WGS sequence"/>
</dbReference>
<feature type="repeat" description="Hemopexin" evidence="15">
    <location>
        <begin position="257"/>
        <end position="299"/>
    </location>
</feature>
<dbReference type="PANTHER" id="PTHR10201">
    <property type="entry name" value="MATRIX METALLOPROTEINASE"/>
    <property type="match status" value="1"/>
</dbReference>
<keyword evidence="4" id="KW-0732">Signal</keyword>
<feature type="binding site" evidence="13">
    <location>
        <position position="881"/>
    </location>
    <ligand>
        <name>Ca(2+)</name>
        <dbReference type="ChEBI" id="CHEBI:29108"/>
        <label>5</label>
    </ligand>
</feature>
<dbReference type="SMART" id="SM00235">
    <property type="entry name" value="ZnMc"/>
    <property type="match status" value="3"/>
</dbReference>
<accession>A0ABD1D0C8</accession>
<feature type="binding site" description="in inhibited form" evidence="13">
    <location>
        <position position="688"/>
    </location>
    <ligand>
        <name>Zn(2+)</name>
        <dbReference type="ChEBI" id="CHEBI:29105"/>
        <label>2</label>
        <note>catalytic</note>
    </ligand>
</feature>
<keyword evidence="8 13" id="KW-0106">Calcium</keyword>
<feature type="repeat" description="Hemopexin" evidence="15">
    <location>
        <begin position="917"/>
        <end position="962"/>
    </location>
</feature>
<evidence type="ECO:0000259" key="16">
    <source>
        <dbReference type="SMART" id="SM00235"/>
    </source>
</evidence>
<keyword evidence="2" id="KW-0645">Protease</keyword>
<evidence type="ECO:0000256" key="6">
    <source>
        <dbReference type="ARBA" id="ARBA00022801"/>
    </source>
</evidence>
<dbReference type="PROSITE" id="PS00024">
    <property type="entry name" value="HEMOPEXIN"/>
    <property type="match status" value="2"/>
</dbReference>
<dbReference type="InterPro" id="IPR001818">
    <property type="entry name" value="Pept_M10_metallopeptidase"/>
</dbReference>
<dbReference type="InterPro" id="IPR006026">
    <property type="entry name" value="Peptidase_Metallo"/>
</dbReference>
<evidence type="ECO:0000256" key="5">
    <source>
        <dbReference type="ARBA" id="ARBA00022737"/>
    </source>
</evidence>
<feature type="domain" description="Peptidase metallopeptidase" evidence="16">
    <location>
        <begin position="313"/>
        <end position="519"/>
    </location>
</feature>
<keyword evidence="7 13" id="KW-0862">Zinc</keyword>
<dbReference type="PROSITE" id="PS51642">
    <property type="entry name" value="HEMOPEXIN_2"/>
    <property type="match status" value="6"/>
</dbReference>
<dbReference type="GO" id="GO:0006508">
    <property type="term" value="P:proteolysis"/>
    <property type="evidence" value="ECO:0007669"/>
    <property type="project" value="UniProtKB-KW"/>
</dbReference>
<feature type="binding site" evidence="13">
    <location>
        <position position="764"/>
    </location>
    <ligand>
        <name>Zn(2+)</name>
        <dbReference type="ChEBI" id="CHEBI:29105"/>
        <label>1</label>
    </ligand>
</feature>
<feature type="domain" description="Peptidase metallopeptidase" evidence="16">
    <location>
        <begin position="701"/>
        <end position="857"/>
    </location>
</feature>
<feature type="binding site" evidence="13">
    <location>
        <position position="789"/>
    </location>
    <ligand>
        <name>Ca(2+)</name>
        <dbReference type="ChEBI" id="CHEBI:29108"/>
        <label>2</label>
    </ligand>
</feature>
<gene>
    <name evidence="17" type="ORF">pipiens_012955</name>
</gene>
<dbReference type="Pfam" id="PF00413">
    <property type="entry name" value="Peptidase_M10"/>
    <property type="match status" value="3"/>
</dbReference>
<evidence type="ECO:0000256" key="4">
    <source>
        <dbReference type="ARBA" id="ARBA00022729"/>
    </source>
</evidence>
<dbReference type="AlphaFoldDB" id="A0ABD1D0C8"/>
<keyword evidence="18" id="KW-1185">Reference proteome</keyword>
<dbReference type="InterPro" id="IPR021190">
    <property type="entry name" value="Pept_M10A"/>
</dbReference>
<dbReference type="InterPro" id="IPR018487">
    <property type="entry name" value="Hemopexin-like_repeat"/>
</dbReference>
<evidence type="ECO:0000256" key="2">
    <source>
        <dbReference type="ARBA" id="ARBA00022670"/>
    </source>
</evidence>
<feature type="binding site" evidence="13">
    <location>
        <position position="769"/>
    </location>
    <ligand>
        <name>Zn(2+)</name>
        <dbReference type="ChEBI" id="CHEBI:29105"/>
        <label>1</label>
    </ligand>
</feature>
<comment type="caution">
    <text evidence="17">The sequence shown here is derived from an EMBL/GenBank/DDBJ whole genome shotgun (WGS) entry which is preliminary data.</text>
</comment>
<evidence type="ECO:0000256" key="12">
    <source>
        <dbReference type="PIRSR" id="PIRSR621190-1"/>
    </source>
</evidence>
<feature type="repeat" description="Hemopexin" evidence="15">
    <location>
        <begin position="874"/>
        <end position="916"/>
    </location>
</feature>
<feature type="binding site" evidence="13">
    <location>
        <position position="824"/>
    </location>
    <ligand>
        <name>Zn(2+)</name>
        <dbReference type="ChEBI" id="CHEBI:29105"/>
        <label>2</label>
        <note>catalytic</note>
    </ligand>
</feature>
<feature type="repeat" description="Hemopexin" evidence="15">
    <location>
        <begin position="525"/>
        <end position="566"/>
    </location>
</feature>
<dbReference type="InterPro" id="IPR000585">
    <property type="entry name" value="Hemopexin-like_dom"/>
</dbReference>
<dbReference type="CDD" id="cd00094">
    <property type="entry name" value="HX"/>
    <property type="match status" value="2"/>
</dbReference>
<keyword evidence="10" id="KW-0865">Zymogen</keyword>
<feature type="binding site" evidence="13">
    <location>
        <position position="923"/>
    </location>
    <ligand>
        <name>Ca(2+)</name>
        <dbReference type="ChEBI" id="CHEBI:29108"/>
        <label>5</label>
    </ligand>
</feature>
<keyword evidence="6" id="KW-0378">Hydrolase</keyword>
<evidence type="ECO:0000313" key="17">
    <source>
        <dbReference type="EMBL" id="KAL1385342.1"/>
    </source>
</evidence>
<feature type="repeat" description="Hemopexin" evidence="15">
    <location>
        <begin position="963"/>
        <end position="1010"/>
    </location>
</feature>
<comment type="cofactor">
    <cofactor evidence="13">
        <name>Ca(2+)</name>
        <dbReference type="ChEBI" id="CHEBI:29108"/>
    </cofactor>
    <text evidence="13">Can bind about 5 Ca(2+) ions per subunit.</text>
</comment>
<name>A0ABD1D0C8_CULPP</name>
<keyword evidence="5" id="KW-0677">Repeat</keyword>
<dbReference type="Pfam" id="PF00045">
    <property type="entry name" value="Hemopexin"/>
    <property type="match status" value="5"/>
</dbReference>
<dbReference type="SUPFAM" id="SSF55486">
    <property type="entry name" value="Metalloproteases ('zincins'), catalytic domain"/>
    <property type="match status" value="3"/>
</dbReference>
<comment type="similarity">
    <text evidence="1">Belongs to the peptidase M10A family.</text>
</comment>
<dbReference type="InterPro" id="IPR002477">
    <property type="entry name" value="Peptidoglycan-bd-like"/>
</dbReference>
<dbReference type="InterPro" id="IPR036375">
    <property type="entry name" value="Hemopexin-like_dom_sf"/>
</dbReference>
<protein>
    <recommendedName>
        <fullName evidence="16">Peptidase metallopeptidase domain-containing protein</fullName>
    </recommendedName>
</protein>